<evidence type="ECO:0000256" key="1">
    <source>
        <dbReference type="ARBA" id="ARBA00008814"/>
    </source>
</evidence>
<dbReference type="InterPro" id="IPR002491">
    <property type="entry name" value="ABC_transptr_periplasmic_BD"/>
</dbReference>
<evidence type="ECO:0000313" key="5">
    <source>
        <dbReference type="Proteomes" id="UP000255467"/>
    </source>
</evidence>
<dbReference type="PANTHER" id="PTHR30535:SF7">
    <property type="entry name" value="IRON(III) DICITRATE-BINDING PROTEIN"/>
    <property type="match status" value="1"/>
</dbReference>
<dbReference type="Proteomes" id="UP000255467">
    <property type="component" value="Unassembled WGS sequence"/>
</dbReference>
<feature type="domain" description="Fe/B12 periplasmic-binding" evidence="3">
    <location>
        <begin position="65"/>
        <end position="350"/>
    </location>
</feature>
<feature type="signal peptide" evidence="2">
    <location>
        <begin position="1"/>
        <end position="23"/>
    </location>
</feature>
<dbReference type="EMBL" id="UGRY01000002">
    <property type="protein sequence ID" value="SUA80170.1"/>
    <property type="molecule type" value="Genomic_DNA"/>
</dbReference>
<dbReference type="RefSeq" id="WP_039815494.1">
    <property type="nucleotide sequence ID" value="NZ_UGRY01000002.1"/>
</dbReference>
<protein>
    <submittedName>
        <fullName evidence="4">Corrinoid ABC transporter substrate-binding protein</fullName>
    </submittedName>
</protein>
<sequence>MRPSPRRLLVSAVVAMLSAGVLAGCGASEPIDDTAAASDTEGVVNYPLTLENCGLSQTFDQAPARVVSLDQGSTEILLSLGLADRIVGTASWTDPVRENLAEANAGVPRLADNAPSYEAVLDTDPDLITASFGRHFEREGGVATRERFAETGTETYLSPTDCEDGRSINAGGKRTRPLTMDALYQEITELAQIFDVPGRGARLVAELRQRTDAAVEKVRASGQTVGFWFADIRSPYFAGGTGSANLLATTVGLTNIFADVADDWPAVSWEAVVDRNPDILVLGDLARTRFPGDRLDDKKDFLASDPVAGAMAAVQGKRYIALHGAELNPSIRAVDGIEKLVDGLAQLPPR</sequence>
<keyword evidence="5" id="KW-1185">Reference proteome</keyword>
<dbReference type="STRING" id="1406858.GCA_000710895_06240"/>
<evidence type="ECO:0000259" key="3">
    <source>
        <dbReference type="PROSITE" id="PS50983"/>
    </source>
</evidence>
<dbReference type="SUPFAM" id="SSF53807">
    <property type="entry name" value="Helical backbone' metal receptor"/>
    <property type="match status" value="1"/>
</dbReference>
<dbReference type="Pfam" id="PF01497">
    <property type="entry name" value="Peripla_BP_2"/>
    <property type="match status" value="1"/>
</dbReference>
<comment type="similarity">
    <text evidence="1">Belongs to the bacterial solute-binding protein 8 family.</text>
</comment>
<organism evidence="4 5">
    <name type="scientific">Nocardia otitidiscaviarum</name>
    <dbReference type="NCBI Taxonomy" id="1823"/>
    <lineage>
        <taxon>Bacteria</taxon>
        <taxon>Bacillati</taxon>
        <taxon>Actinomycetota</taxon>
        <taxon>Actinomycetes</taxon>
        <taxon>Mycobacteriales</taxon>
        <taxon>Nocardiaceae</taxon>
        <taxon>Nocardia</taxon>
    </lineage>
</organism>
<proteinExistence type="inferred from homology"/>
<evidence type="ECO:0000256" key="2">
    <source>
        <dbReference type="SAM" id="SignalP"/>
    </source>
</evidence>
<dbReference type="OrthoDB" id="9797850at2"/>
<gene>
    <name evidence="4" type="ORF">NCTC1934_04144</name>
</gene>
<dbReference type="PANTHER" id="PTHR30535">
    <property type="entry name" value="VITAMIN B12-BINDING PROTEIN"/>
    <property type="match status" value="1"/>
</dbReference>
<reference evidence="4 5" key="1">
    <citation type="submission" date="2018-06" db="EMBL/GenBank/DDBJ databases">
        <authorList>
            <consortium name="Pathogen Informatics"/>
            <person name="Doyle S."/>
        </authorList>
    </citation>
    <scope>NUCLEOTIDE SEQUENCE [LARGE SCALE GENOMIC DNA]</scope>
    <source>
        <strain evidence="4 5">NCTC1934</strain>
    </source>
</reference>
<dbReference type="PROSITE" id="PS51257">
    <property type="entry name" value="PROKAR_LIPOPROTEIN"/>
    <property type="match status" value="1"/>
</dbReference>
<dbReference type="AlphaFoldDB" id="A0A378YUF7"/>
<dbReference type="InterPro" id="IPR050902">
    <property type="entry name" value="ABC_Transporter_SBP"/>
</dbReference>
<evidence type="ECO:0000313" key="4">
    <source>
        <dbReference type="EMBL" id="SUA80170.1"/>
    </source>
</evidence>
<accession>A0A378YUF7</accession>
<name>A0A378YUF7_9NOCA</name>
<keyword evidence="2" id="KW-0732">Signal</keyword>
<dbReference type="PROSITE" id="PS50983">
    <property type="entry name" value="FE_B12_PBP"/>
    <property type="match status" value="1"/>
</dbReference>
<feature type="chain" id="PRO_5039428034" evidence="2">
    <location>
        <begin position="24"/>
        <end position="350"/>
    </location>
</feature>
<dbReference type="Gene3D" id="3.40.50.1980">
    <property type="entry name" value="Nitrogenase molybdenum iron protein domain"/>
    <property type="match status" value="2"/>
</dbReference>